<dbReference type="KEGG" id="acae:HYG86_05445"/>
<dbReference type="EMBL" id="CP058559">
    <property type="protein sequence ID" value="QNO14254.1"/>
    <property type="molecule type" value="Genomic_DNA"/>
</dbReference>
<sequence>MFELLKKSKLILAFLALIIIGGYVFFQSSNVMNTKRLLGVNIPRDSTIIIKESSTGFFGDGEYYVEVLLSDKGLEKFINAVNKGGKWLPVPLSEEISVLIYGGKYRGANYSIGNQSKNIPQDIDNGVYYFRDRFGERNPEMKDTNVVTRGAYNITFAILDIQTKKLYIYELNT</sequence>
<dbReference type="RefSeq" id="WP_213167911.1">
    <property type="nucleotide sequence ID" value="NZ_CP058559.1"/>
</dbReference>
<dbReference type="AlphaFoldDB" id="A0A7G9W6E2"/>
<proteinExistence type="predicted"/>
<dbReference type="Proteomes" id="UP000516160">
    <property type="component" value="Chromosome"/>
</dbReference>
<protein>
    <submittedName>
        <fullName evidence="1">Uncharacterized protein</fullName>
    </submittedName>
</protein>
<reference evidence="1 2" key="1">
    <citation type="submission" date="2020-07" db="EMBL/GenBank/DDBJ databases">
        <title>Alkalicella. sp. LB2 genome.</title>
        <authorList>
            <person name="Postec A."/>
            <person name="Quemeneur M."/>
        </authorList>
    </citation>
    <scope>NUCLEOTIDE SEQUENCE [LARGE SCALE GENOMIC DNA]</scope>
    <source>
        <strain evidence="1 2">LB2</strain>
    </source>
</reference>
<evidence type="ECO:0000313" key="2">
    <source>
        <dbReference type="Proteomes" id="UP000516160"/>
    </source>
</evidence>
<keyword evidence="2" id="KW-1185">Reference proteome</keyword>
<gene>
    <name evidence="1" type="ORF">HYG86_05445</name>
</gene>
<name>A0A7G9W6E2_ALKCA</name>
<organism evidence="1 2">
    <name type="scientific">Alkalicella caledoniensis</name>
    <dbReference type="NCBI Taxonomy" id="2731377"/>
    <lineage>
        <taxon>Bacteria</taxon>
        <taxon>Bacillati</taxon>
        <taxon>Bacillota</taxon>
        <taxon>Clostridia</taxon>
        <taxon>Eubacteriales</taxon>
        <taxon>Proteinivoracaceae</taxon>
        <taxon>Alkalicella</taxon>
    </lineage>
</organism>
<evidence type="ECO:0000313" key="1">
    <source>
        <dbReference type="EMBL" id="QNO14254.1"/>
    </source>
</evidence>
<accession>A0A7G9W6E2</accession>